<keyword evidence="2" id="KW-0449">Lipoprotein</keyword>
<dbReference type="Pfam" id="PF03640">
    <property type="entry name" value="Lipoprotein_15"/>
    <property type="match status" value="2"/>
</dbReference>
<keyword evidence="3" id="KW-1185">Reference proteome</keyword>
<sequence length="132" mass="13752">MFSRISVLAVPLSALLLAACSSTGSMHGSASTPVKATDGSLVGPNGHTLYTFSKDAVGSGSSACYGQCATNWPPLPVAESAKPIGDFNIIIRDDNSRQWAYKGQPLYYFVKDGKPGDKTGDGVGGAWKIARP</sequence>
<proteinExistence type="predicted"/>
<name>A0ABR6RJ11_9BURK</name>
<dbReference type="InterPro" id="IPR014558">
    <property type="entry name" value="UCP029720"/>
</dbReference>
<dbReference type="PANTHER" id="PTHR39335">
    <property type="entry name" value="BLL4220 PROTEIN"/>
    <property type="match status" value="1"/>
</dbReference>
<protein>
    <submittedName>
        <fullName evidence="2">Lipoprotein with Yx(FWY)xxD motif</fullName>
    </submittedName>
</protein>
<reference evidence="2 3" key="1">
    <citation type="submission" date="2020-08" db="EMBL/GenBank/DDBJ databases">
        <title>Functional genomics of gut bacteria from endangered species of beetles.</title>
        <authorList>
            <person name="Carlos-Shanley C."/>
        </authorList>
    </citation>
    <scope>NUCLEOTIDE SEQUENCE [LARGE SCALE GENOMIC DNA]</scope>
    <source>
        <strain evidence="2 3">S00124</strain>
    </source>
</reference>
<evidence type="ECO:0000256" key="1">
    <source>
        <dbReference type="SAM" id="SignalP"/>
    </source>
</evidence>
<accession>A0ABR6RJ11</accession>
<dbReference type="RefSeq" id="WP_184709840.1">
    <property type="nucleotide sequence ID" value="NZ_JACHKZ010000021.1"/>
</dbReference>
<dbReference type="PANTHER" id="PTHR39335:SF1">
    <property type="entry name" value="BLL4220 PROTEIN"/>
    <property type="match status" value="1"/>
</dbReference>
<gene>
    <name evidence="2" type="ORF">HNP33_003114</name>
</gene>
<evidence type="ECO:0000313" key="3">
    <source>
        <dbReference type="Proteomes" id="UP000562492"/>
    </source>
</evidence>
<keyword evidence="1" id="KW-0732">Signal</keyword>
<comment type="caution">
    <text evidence="2">The sequence shown here is derived from an EMBL/GenBank/DDBJ whole genome shotgun (WGS) entry which is preliminary data.</text>
</comment>
<dbReference type="Proteomes" id="UP000562492">
    <property type="component" value="Unassembled WGS sequence"/>
</dbReference>
<dbReference type="PROSITE" id="PS51257">
    <property type="entry name" value="PROKAR_LIPOPROTEIN"/>
    <property type="match status" value="1"/>
</dbReference>
<dbReference type="InterPro" id="IPR005297">
    <property type="entry name" value="Lipoprotein_repeat"/>
</dbReference>
<organism evidence="2 3">
    <name type="scientific">Comamonas odontotermitis</name>
    <dbReference type="NCBI Taxonomy" id="379895"/>
    <lineage>
        <taxon>Bacteria</taxon>
        <taxon>Pseudomonadati</taxon>
        <taxon>Pseudomonadota</taxon>
        <taxon>Betaproteobacteria</taxon>
        <taxon>Burkholderiales</taxon>
        <taxon>Comamonadaceae</taxon>
        <taxon>Comamonas</taxon>
    </lineage>
</organism>
<dbReference type="PIRSF" id="PIRSF029720">
    <property type="entry name" value="UCP029720"/>
    <property type="match status" value="1"/>
</dbReference>
<feature type="chain" id="PRO_5045124530" evidence="1">
    <location>
        <begin position="19"/>
        <end position="132"/>
    </location>
</feature>
<dbReference type="EMBL" id="JACHKZ010000021">
    <property type="protein sequence ID" value="MBB6579009.1"/>
    <property type="molecule type" value="Genomic_DNA"/>
</dbReference>
<feature type="signal peptide" evidence="1">
    <location>
        <begin position="1"/>
        <end position="18"/>
    </location>
</feature>
<evidence type="ECO:0000313" key="2">
    <source>
        <dbReference type="EMBL" id="MBB6579009.1"/>
    </source>
</evidence>